<proteinExistence type="inferred from homology"/>
<keyword evidence="5 9" id="KW-0812">Transmembrane</keyword>
<comment type="caution">
    <text evidence="10">The sequence shown here is derived from an EMBL/GenBank/DDBJ whole genome shotgun (WGS) entry which is preliminary data.</text>
</comment>
<dbReference type="Proteomes" id="UP001596025">
    <property type="component" value="Unassembled WGS sequence"/>
</dbReference>
<feature type="compositionally biased region" description="Pro residues" evidence="8">
    <location>
        <begin position="201"/>
        <end position="216"/>
    </location>
</feature>
<evidence type="ECO:0000256" key="7">
    <source>
        <dbReference type="ARBA" id="ARBA00023136"/>
    </source>
</evidence>
<feature type="compositionally biased region" description="Basic and acidic residues" evidence="8">
    <location>
        <begin position="226"/>
        <end position="236"/>
    </location>
</feature>
<dbReference type="Gene3D" id="1.25.40.600">
    <property type="match status" value="1"/>
</dbReference>
<dbReference type="RefSeq" id="WP_387989895.1">
    <property type="nucleotide sequence ID" value="NZ_JBHSGR010000015.1"/>
</dbReference>
<dbReference type="InterPro" id="IPR038523">
    <property type="entry name" value="AmiSUreI_transpt_sf"/>
</dbReference>
<evidence type="ECO:0000256" key="1">
    <source>
        <dbReference type="ARBA" id="ARBA00004651"/>
    </source>
</evidence>
<evidence type="ECO:0000313" key="11">
    <source>
        <dbReference type="Proteomes" id="UP001596025"/>
    </source>
</evidence>
<feature type="region of interest" description="Disordered" evidence="8">
    <location>
        <begin position="201"/>
        <end position="251"/>
    </location>
</feature>
<feature type="transmembrane region" description="Helical" evidence="9">
    <location>
        <begin position="57"/>
        <end position="80"/>
    </location>
</feature>
<comment type="similarity">
    <text evidence="2">Belongs to the AmiS/UreI family.</text>
</comment>
<name>A0ABV9LKA6_9ACTN</name>
<feature type="transmembrane region" description="Helical" evidence="9">
    <location>
        <begin position="175"/>
        <end position="192"/>
    </location>
</feature>
<feature type="transmembrane region" description="Helical" evidence="9">
    <location>
        <begin position="87"/>
        <end position="109"/>
    </location>
</feature>
<evidence type="ECO:0000256" key="3">
    <source>
        <dbReference type="ARBA" id="ARBA00022448"/>
    </source>
</evidence>
<dbReference type="Pfam" id="PF02293">
    <property type="entry name" value="AmiS_UreI"/>
    <property type="match status" value="1"/>
</dbReference>
<accession>A0ABV9LKA6</accession>
<keyword evidence="4" id="KW-1003">Cell membrane</keyword>
<reference evidence="11" key="1">
    <citation type="journal article" date="2019" name="Int. J. Syst. Evol. Microbiol.">
        <title>The Global Catalogue of Microorganisms (GCM) 10K type strain sequencing project: providing services to taxonomists for standard genome sequencing and annotation.</title>
        <authorList>
            <consortium name="The Broad Institute Genomics Platform"/>
            <consortium name="The Broad Institute Genome Sequencing Center for Infectious Disease"/>
            <person name="Wu L."/>
            <person name="Ma J."/>
        </authorList>
    </citation>
    <scope>NUCLEOTIDE SEQUENCE [LARGE SCALE GENOMIC DNA]</scope>
    <source>
        <strain evidence="11">CCUG 62763</strain>
    </source>
</reference>
<keyword evidence="3" id="KW-0813">Transport</keyword>
<protein>
    <submittedName>
        <fullName evidence="10">AmiS/UreI family transporter</fullName>
    </submittedName>
</protein>
<dbReference type="CDD" id="cd13429">
    <property type="entry name" value="UreI_AmiS_like_2"/>
    <property type="match status" value="1"/>
</dbReference>
<comment type="subcellular location">
    <subcellularLocation>
        <location evidence="1">Cell membrane</location>
        <topology evidence="1">Multi-pass membrane protein</topology>
    </subcellularLocation>
</comment>
<organism evidence="10 11">
    <name type="scientific">Geodermatophilus arenarius</name>
    <dbReference type="NCBI Taxonomy" id="1137990"/>
    <lineage>
        <taxon>Bacteria</taxon>
        <taxon>Bacillati</taxon>
        <taxon>Actinomycetota</taxon>
        <taxon>Actinomycetes</taxon>
        <taxon>Geodermatophilales</taxon>
        <taxon>Geodermatophilaceae</taxon>
        <taxon>Geodermatophilus</taxon>
    </lineage>
</organism>
<evidence type="ECO:0000256" key="9">
    <source>
        <dbReference type="SAM" id="Phobius"/>
    </source>
</evidence>
<feature type="transmembrane region" description="Helical" evidence="9">
    <location>
        <begin position="6"/>
        <end position="24"/>
    </location>
</feature>
<keyword evidence="11" id="KW-1185">Reference proteome</keyword>
<evidence type="ECO:0000313" key="10">
    <source>
        <dbReference type="EMBL" id="MFC4694586.1"/>
    </source>
</evidence>
<feature type="transmembrane region" description="Helical" evidence="9">
    <location>
        <begin position="115"/>
        <end position="136"/>
    </location>
</feature>
<feature type="transmembrane region" description="Helical" evidence="9">
    <location>
        <begin position="31"/>
        <end position="51"/>
    </location>
</feature>
<evidence type="ECO:0000256" key="2">
    <source>
        <dbReference type="ARBA" id="ARBA00010068"/>
    </source>
</evidence>
<feature type="transmembrane region" description="Helical" evidence="9">
    <location>
        <begin position="148"/>
        <end position="169"/>
    </location>
</feature>
<keyword evidence="7 9" id="KW-0472">Membrane</keyword>
<evidence type="ECO:0000256" key="6">
    <source>
        <dbReference type="ARBA" id="ARBA00022989"/>
    </source>
</evidence>
<evidence type="ECO:0000256" key="8">
    <source>
        <dbReference type="SAM" id="MobiDB-lite"/>
    </source>
</evidence>
<dbReference type="InterPro" id="IPR003211">
    <property type="entry name" value="AmiSUreI_transpt"/>
</dbReference>
<dbReference type="EMBL" id="JBHSGR010000015">
    <property type="protein sequence ID" value="MFC4694586.1"/>
    <property type="molecule type" value="Genomic_DNA"/>
</dbReference>
<evidence type="ECO:0000256" key="5">
    <source>
        <dbReference type="ARBA" id="ARBA00022692"/>
    </source>
</evidence>
<evidence type="ECO:0000256" key="4">
    <source>
        <dbReference type="ARBA" id="ARBA00022475"/>
    </source>
</evidence>
<gene>
    <name evidence="10" type="ORF">ACFO3M_14395</name>
</gene>
<sequence length="251" mass="26100">MGAVGLLYVGAVLVVNGLMLLGLVDARAAAPLNLFVGALQVVTPTVLLVTADGDTATILAASGLYLFGFTYLYVGINLLAGLDGTGLGWFSAFVAACALVYAGLNFFYVEPRDPGFGVIWLYWAVLWALFFVVLGLKREEFTRYTGAIAVVAGLLTAALPAFLLLTGSWADYTGTWAVILAIVLAASLVLAYPRLRGRPQPAVPPAAPVPAGPPASPEGVPVARQAPERDTARPADPRGGGSSQAPVQDRS</sequence>
<keyword evidence="6 9" id="KW-1133">Transmembrane helix</keyword>